<dbReference type="AlphaFoldDB" id="A0AAV0T7V1"/>
<name>A0AAV0T7V1_HYABA</name>
<keyword evidence="2" id="KW-1185">Reference proteome</keyword>
<protein>
    <recommendedName>
        <fullName evidence="3">BED-type domain-containing protein</fullName>
    </recommendedName>
</protein>
<proteinExistence type="predicted"/>
<sequence>MEQTPISTPSVKRTGRPVHPLWVHFHRGEKRNRYHYHAFCSYCVARHGLDHVRPTRGVSVDMLRHLKHCGNCPPQVVLESVKKSTTARREQTKQANKTVNVHKSSAARLREHKDHALLLETVETTSEALDDAAVVAIAVDDEATVDHLAAAEETLCDVDGCEANSGDAEEKSQLRQNSGQDADQFSVVHDAVLSIKRHGESDTNKEGDDVMTRWRTGLLQTAVATGMPLSAFSNREFQELFHMLSPVKLESKDTISTVGSQAFLEDTAAKLAQRQLERVKEGMLNSTIKSGLTLSVTCWHTLDRQHLAAFTLVNSNGDAACVRVEDVGGYVVRRSCADTDSEKSACSPHVLPLERVIEDVLLDLNEKDICVIGIVADSAVALSAAKRVCCNTRWRSLLVIPCASALLASLAGSLLTHDTYRDTVGQLVELAAYFSNPQLQASLRAISGEDNTRIPLPTKSHWFSFVNCLSKVLHYSDAITVLCLSQQDGFSTSVPLALRELVLGSNGQLWTTLRSLAVLIAPLWEAFRLIFQSESKLDEVHHADGNDDECTTTVREGLTLAHIMYQLGRMSQQYEAIAHPASIGASSSRIDKETSVVAQRLCELLETMWQRYEVPTMVLAYVFNFHMDNGRLNSSNSALDWKAVVSYFQHYFQRWFCRLQENQGRTERGPADLAPISSAKVEAILNAYQLRQFPFGADTTSDYADVSSFYSFVSDSHPEICALCCRVYAVGLACASLRRIVRGVGVLPSVAQTTEQPKQIELLLHVGYASSLKKRRRTGTCADSGNILPELSQASRPEDLLCSYDDWDLFSSDWQQLLDDEMATDETMPLHCLRLDSSANGHHEIKNDAAVGLSLDQLFAGALPSLPAAGAVAPSPHDPTATIAHASVAL</sequence>
<evidence type="ECO:0000313" key="1">
    <source>
        <dbReference type="EMBL" id="CAI5714864.1"/>
    </source>
</evidence>
<evidence type="ECO:0000313" key="2">
    <source>
        <dbReference type="Proteomes" id="UP001162031"/>
    </source>
</evidence>
<organism evidence="1 2">
    <name type="scientific">Hyaloperonospora brassicae</name>
    <name type="common">Brassica downy mildew</name>
    <name type="synonym">Peronospora brassicae</name>
    <dbReference type="NCBI Taxonomy" id="162125"/>
    <lineage>
        <taxon>Eukaryota</taxon>
        <taxon>Sar</taxon>
        <taxon>Stramenopiles</taxon>
        <taxon>Oomycota</taxon>
        <taxon>Peronosporomycetes</taxon>
        <taxon>Peronosporales</taxon>
        <taxon>Peronosporaceae</taxon>
        <taxon>Hyaloperonospora</taxon>
    </lineage>
</organism>
<evidence type="ECO:0008006" key="3">
    <source>
        <dbReference type="Google" id="ProtNLM"/>
    </source>
</evidence>
<comment type="caution">
    <text evidence="1">The sequence shown here is derived from an EMBL/GenBank/DDBJ whole genome shotgun (WGS) entry which is preliminary data.</text>
</comment>
<gene>
    <name evidence="1" type="ORF">HBR001_LOCUS1323</name>
</gene>
<accession>A0AAV0T7V1</accession>
<reference evidence="1" key="1">
    <citation type="submission" date="2022-12" db="EMBL/GenBank/DDBJ databases">
        <authorList>
            <person name="Webb A."/>
        </authorList>
    </citation>
    <scope>NUCLEOTIDE SEQUENCE</scope>
    <source>
        <strain evidence="1">Hp1</strain>
    </source>
</reference>
<dbReference type="EMBL" id="CANTFL010000137">
    <property type="protein sequence ID" value="CAI5714864.1"/>
    <property type="molecule type" value="Genomic_DNA"/>
</dbReference>
<dbReference type="Proteomes" id="UP001162031">
    <property type="component" value="Unassembled WGS sequence"/>
</dbReference>